<reference evidence="1 2" key="1">
    <citation type="submission" date="2022-09" db="EMBL/GenBank/DDBJ databases">
        <title>New species of Phenylobacterium.</title>
        <authorList>
            <person name="Mieszkin S."/>
        </authorList>
    </citation>
    <scope>NUCLEOTIDE SEQUENCE [LARGE SCALE GENOMIC DNA]</scope>
    <source>
        <strain evidence="1 2">HK31-G</strain>
    </source>
</reference>
<gene>
    <name evidence="1" type="ORF">OCL97_19190</name>
</gene>
<organism evidence="1 2">
    <name type="scientific">Phenylobacterium ferrooxidans</name>
    <dbReference type="NCBI Taxonomy" id="2982689"/>
    <lineage>
        <taxon>Bacteria</taxon>
        <taxon>Pseudomonadati</taxon>
        <taxon>Pseudomonadota</taxon>
        <taxon>Alphaproteobacteria</taxon>
        <taxon>Caulobacterales</taxon>
        <taxon>Caulobacteraceae</taxon>
        <taxon>Phenylobacterium</taxon>
    </lineage>
</organism>
<dbReference type="PANTHER" id="PTHR36922:SF1">
    <property type="entry name" value="DUF1993 DOMAIN-CONTAINING PROTEIN"/>
    <property type="match status" value="1"/>
</dbReference>
<evidence type="ECO:0000313" key="1">
    <source>
        <dbReference type="EMBL" id="MFD3266088.1"/>
    </source>
</evidence>
<dbReference type="Proteomes" id="UP001598130">
    <property type="component" value="Unassembled WGS sequence"/>
</dbReference>
<evidence type="ECO:0000313" key="2">
    <source>
        <dbReference type="Proteomes" id="UP001598130"/>
    </source>
</evidence>
<sequence length="179" mass="19801">MTLYDLTIPSFLQSLRVLVRLLDKAQVHFAVEGRDLAELAALRLAPDMKPFPFHIEATINNAVGAAARLRGRPAANIDEPITLSELRNALAAAIAELESLEAHEFDGAEMREIVLPSPKGARRFEGLDYVLRLALPNVHFHVAIAYALLRREGLDIGKRDYLGDLPARGPRADAFELTR</sequence>
<dbReference type="Gene3D" id="1.20.120.450">
    <property type="entry name" value="dinb family like domain"/>
    <property type="match status" value="1"/>
</dbReference>
<dbReference type="PANTHER" id="PTHR36922">
    <property type="entry name" value="BLL2446 PROTEIN"/>
    <property type="match status" value="1"/>
</dbReference>
<proteinExistence type="predicted"/>
<dbReference type="InterPro" id="IPR018531">
    <property type="entry name" value="DUF1993"/>
</dbReference>
<dbReference type="Pfam" id="PF09351">
    <property type="entry name" value="DUF1993"/>
    <property type="match status" value="1"/>
</dbReference>
<dbReference type="EMBL" id="JAOTJD010000046">
    <property type="protein sequence ID" value="MFD3266088.1"/>
    <property type="molecule type" value="Genomic_DNA"/>
</dbReference>
<comment type="caution">
    <text evidence="1">The sequence shown here is derived from an EMBL/GenBank/DDBJ whole genome shotgun (WGS) entry which is preliminary data.</text>
</comment>
<protein>
    <submittedName>
        <fullName evidence="1">DUF1993 domain-containing protein</fullName>
    </submittedName>
</protein>
<dbReference type="InterPro" id="IPR034660">
    <property type="entry name" value="DinB/YfiT-like"/>
</dbReference>
<accession>A0ABW6CUW8</accession>
<keyword evidence="2" id="KW-1185">Reference proteome</keyword>
<name>A0ABW6CUW8_9CAUL</name>
<dbReference type="SUPFAM" id="SSF109854">
    <property type="entry name" value="DinB/YfiT-like putative metalloenzymes"/>
    <property type="match status" value="1"/>
</dbReference>
<dbReference type="RefSeq" id="WP_377371387.1">
    <property type="nucleotide sequence ID" value="NZ_JAOTJD010000046.1"/>
</dbReference>